<evidence type="ECO:0000256" key="1">
    <source>
        <dbReference type="ARBA" id="ARBA00004571"/>
    </source>
</evidence>
<evidence type="ECO:0000313" key="17">
    <source>
        <dbReference type="Proteomes" id="UP000448575"/>
    </source>
</evidence>
<evidence type="ECO:0000256" key="2">
    <source>
        <dbReference type="ARBA" id="ARBA00009810"/>
    </source>
</evidence>
<dbReference type="Gene3D" id="2.40.170.20">
    <property type="entry name" value="TonB-dependent receptor, beta-barrel domain"/>
    <property type="match status" value="1"/>
</dbReference>
<keyword evidence="3 11" id="KW-0813">Transport</keyword>
<organism evidence="16 17">
    <name type="scientific">Pseudoduganella guangdongensis</name>
    <dbReference type="NCBI Taxonomy" id="2692179"/>
    <lineage>
        <taxon>Bacteria</taxon>
        <taxon>Pseudomonadati</taxon>
        <taxon>Pseudomonadota</taxon>
        <taxon>Betaproteobacteria</taxon>
        <taxon>Burkholderiales</taxon>
        <taxon>Oxalobacteraceae</taxon>
        <taxon>Telluria group</taxon>
        <taxon>Pseudoduganella</taxon>
    </lineage>
</organism>
<dbReference type="InterPro" id="IPR010949">
    <property type="entry name" value="TonB_Hb/transfer/lactofer_rcpt"/>
</dbReference>
<comment type="subcellular location">
    <subcellularLocation>
        <location evidence="1 11">Cell outer membrane</location>
        <topology evidence="1 11">Multi-pass membrane protein</topology>
    </subcellularLocation>
</comment>
<evidence type="ECO:0000259" key="15">
    <source>
        <dbReference type="Pfam" id="PF07715"/>
    </source>
</evidence>
<keyword evidence="17" id="KW-1185">Reference proteome</keyword>
<feature type="domain" description="TonB-dependent receptor-like beta-barrel" evidence="14">
    <location>
        <begin position="282"/>
        <end position="705"/>
    </location>
</feature>
<dbReference type="InterPro" id="IPR036942">
    <property type="entry name" value="Beta-barrel_TonB_sf"/>
</dbReference>
<dbReference type="InterPro" id="IPR012910">
    <property type="entry name" value="Plug_dom"/>
</dbReference>
<dbReference type="GO" id="GO:0015344">
    <property type="term" value="F:siderophore uptake transmembrane transporter activity"/>
    <property type="evidence" value="ECO:0007669"/>
    <property type="project" value="TreeGrafter"/>
</dbReference>
<dbReference type="InterPro" id="IPR011276">
    <property type="entry name" value="TonB_haem/Hb_rcpt"/>
</dbReference>
<evidence type="ECO:0000256" key="3">
    <source>
        <dbReference type="ARBA" id="ARBA00022448"/>
    </source>
</evidence>
<dbReference type="EMBL" id="WWCJ01000001">
    <property type="protein sequence ID" value="MYN00943.1"/>
    <property type="molecule type" value="Genomic_DNA"/>
</dbReference>
<dbReference type="GO" id="GO:0009279">
    <property type="term" value="C:cell outer membrane"/>
    <property type="evidence" value="ECO:0007669"/>
    <property type="project" value="UniProtKB-SubCell"/>
</dbReference>
<keyword evidence="6 13" id="KW-0732">Signal</keyword>
<keyword evidence="9 16" id="KW-0675">Receptor</keyword>
<proteinExistence type="inferred from homology"/>
<evidence type="ECO:0000256" key="9">
    <source>
        <dbReference type="ARBA" id="ARBA00023170"/>
    </source>
</evidence>
<evidence type="ECO:0000256" key="7">
    <source>
        <dbReference type="ARBA" id="ARBA00023077"/>
    </source>
</evidence>
<sequence>MFPLKPLSAALLLALGTPHAQADQTLSTITVTATRTETAGENVAATVSVVERADIERRQPADGADLLRDEPDVALARDLRRFGATRVNIRGIEDNRVTQMVDGVRLPDFYNGGGPTNFTMNAPGGVSPDFLKRVEILRGAASSLYGSDAIGGVVGYLTLDPADMLVAGENTALRYRVGHIGANDALRHSLLGAWRSETSEALFGYSRATAHAFENMGSVDTRNASRSLPNPQDVRDQGLLLKFGHRPAAGHKLALTVEGRKLDSDVEILRLAASLPKVSAMWGDDHSKRLRATAEWQHMPKGAWYDRLTARLYRQDADTRNNNHQKRDATSATCAASGPVGVNNCLIAQEFLFSQTATGGSLQFDSALKLAGQEHFLTYGLDTSRVKTEERRDATVRNLSTGTVGKNLAGDVFPLRDFAIGNTDTVAFFAQDEISGLAGGALTLTPNLRYDWRRLSPKVDALAQAVLDGIGRKVVRQSDGALSPKLAAMWAFSPNLSGYAQLARGFRAPNYEEVNGAFRNNSQMYGIVPNPDLKPESSTGLELGLKLRSDTVRSQFAVYDNRYRDFIASVQLNCPSDPRCVPLPIRMTSMFQNLSRVRIYGAEARAVWDMAPGWKLDGAVAMARGENRANGAPINTVEPQRLSAGLLRDAGEWGAELRLRAAKAVTRTDDRDGAWFRPAGYGVSDLSLWWRPAKGAQLNLSVNNLFDKKYWLWSDIRQADARMPTGVDFYTQPGRKLSASLAYQF</sequence>
<dbReference type="PROSITE" id="PS52016">
    <property type="entry name" value="TONB_DEPENDENT_REC_3"/>
    <property type="match status" value="1"/>
</dbReference>
<evidence type="ECO:0000256" key="11">
    <source>
        <dbReference type="PROSITE-ProRule" id="PRU01360"/>
    </source>
</evidence>
<dbReference type="CDD" id="cd01347">
    <property type="entry name" value="ligand_gated_channel"/>
    <property type="match status" value="1"/>
</dbReference>
<evidence type="ECO:0000256" key="8">
    <source>
        <dbReference type="ARBA" id="ARBA00023136"/>
    </source>
</evidence>
<comment type="similarity">
    <text evidence="2 11 12">Belongs to the TonB-dependent receptor family.</text>
</comment>
<comment type="caution">
    <text evidence="16">The sequence shown here is derived from an EMBL/GenBank/DDBJ whole genome shotgun (WGS) entry which is preliminary data.</text>
</comment>
<dbReference type="Gene3D" id="2.170.130.10">
    <property type="entry name" value="TonB-dependent receptor, plug domain"/>
    <property type="match status" value="1"/>
</dbReference>
<evidence type="ECO:0000256" key="4">
    <source>
        <dbReference type="ARBA" id="ARBA00022452"/>
    </source>
</evidence>
<evidence type="ECO:0000256" key="13">
    <source>
        <dbReference type="SAM" id="SignalP"/>
    </source>
</evidence>
<dbReference type="Pfam" id="PF00593">
    <property type="entry name" value="TonB_dep_Rec_b-barrel"/>
    <property type="match status" value="1"/>
</dbReference>
<dbReference type="InterPro" id="IPR000531">
    <property type="entry name" value="Beta-barrel_TonB"/>
</dbReference>
<evidence type="ECO:0000259" key="14">
    <source>
        <dbReference type="Pfam" id="PF00593"/>
    </source>
</evidence>
<gene>
    <name evidence="16" type="ORF">GTP41_02405</name>
</gene>
<evidence type="ECO:0000256" key="12">
    <source>
        <dbReference type="RuleBase" id="RU003357"/>
    </source>
</evidence>
<dbReference type="NCBIfam" id="TIGR01786">
    <property type="entry name" value="TonB-hemlactrns"/>
    <property type="match status" value="1"/>
</dbReference>
<keyword evidence="10 11" id="KW-0998">Cell outer membrane</keyword>
<evidence type="ECO:0000256" key="10">
    <source>
        <dbReference type="ARBA" id="ARBA00023237"/>
    </source>
</evidence>
<name>A0A6N9HD40_9BURK</name>
<keyword evidence="7 12" id="KW-0798">TonB box</keyword>
<feature type="chain" id="PRO_5027072227" evidence="13">
    <location>
        <begin position="23"/>
        <end position="745"/>
    </location>
</feature>
<keyword evidence="4 11" id="KW-1134">Transmembrane beta strand</keyword>
<keyword evidence="5 11" id="KW-0812">Transmembrane</keyword>
<dbReference type="RefSeq" id="WP_161023935.1">
    <property type="nucleotide sequence ID" value="NZ_WWCJ01000001.1"/>
</dbReference>
<dbReference type="GO" id="GO:0015232">
    <property type="term" value="F:heme transmembrane transporter activity"/>
    <property type="evidence" value="ECO:0007669"/>
    <property type="project" value="InterPro"/>
</dbReference>
<dbReference type="NCBIfam" id="TIGR01785">
    <property type="entry name" value="TonB-hemin"/>
    <property type="match status" value="1"/>
</dbReference>
<dbReference type="PANTHER" id="PTHR30069">
    <property type="entry name" value="TONB-DEPENDENT OUTER MEMBRANE RECEPTOR"/>
    <property type="match status" value="1"/>
</dbReference>
<dbReference type="AlphaFoldDB" id="A0A6N9HD40"/>
<dbReference type="InterPro" id="IPR037066">
    <property type="entry name" value="Plug_dom_sf"/>
</dbReference>
<feature type="signal peptide" evidence="13">
    <location>
        <begin position="1"/>
        <end position="22"/>
    </location>
</feature>
<feature type="domain" description="TonB-dependent receptor plug" evidence="15">
    <location>
        <begin position="42"/>
        <end position="153"/>
    </location>
</feature>
<evidence type="ECO:0000313" key="16">
    <source>
        <dbReference type="EMBL" id="MYN00943.1"/>
    </source>
</evidence>
<dbReference type="PANTHER" id="PTHR30069:SF29">
    <property type="entry name" value="HEMOGLOBIN AND HEMOGLOBIN-HAPTOGLOBIN-BINDING PROTEIN 1-RELATED"/>
    <property type="match status" value="1"/>
</dbReference>
<reference evidence="16 17" key="1">
    <citation type="submission" date="2019-12" db="EMBL/GenBank/DDBJ databases">
        <title>Novel species isolated from a subtropical stream in China.</title>
        <authorList>
            <person name="Lu H."/>
        </authorList>
    </citation>
    <scope>NUCLEOTIDE SEQUENCE [LARGE SCALE GENOMIC DNA]</scope>
    <source>
        <strain evidence="16 17">DS3</strain>
    </source>
</reference>
<accession>A0A6N9HD40</accession>
<protein>
    <submittedName>
        <fullName evidence="16">TonB-dependent hemoglobin/transferrin/lactoferrin family receptor</fullName>
    </submittedName>
</protein>
<evidence type="ECO:0000256" key="6">
    <source>
        <dbReference type="ARBA" id="ARBA00022729"/>
    </source>
</evidence>
<evidence type="ECO:0000256" key="5">
    <source>
        <dbReference type="ARBA" id="ARBA00022692"/>
    </source>
</evidence>
<keyword evidence="8 11" id="KW-0472">Membrane</keyword>
<dbReference type="Proteomes" id="UP000448575">
    <property type="component" value="Unassembled WGS sequence"/>
</dbReference>
<dbReference type="SUPFAM" id="SSF56935">
    <property type="entry name" value="Porins"/>
    <property type="match status" value="1"/>
</dbReference>
<dbReference type="GO" id="GO:0044718">
    <property type="term" value="P:siderophore transmembrane transport"/>
    <property type="evidence" value="ECO:0007669"/>
    <property type="project" value="TreeGrafter"/>
</dbReference>
<dbReference type="Pfam" id="PF07715">
    <property type="entry name" value="Plug"/>
    <property type="match status" value="1"/>
</dbReference>
<dbReference type="InterPro" id="IPR039426">
    <property type="entry name" value="TonB-dep_rcpt-like"/>
</dbReference>